<evidence type="ECO:0000256" key="1">
    <source>
        <dbReference type="SAM" id="MobiDB-lite"/>
    </source>
</evidence>
<gene>
    <name evidence="2" type="ORF">HGB44_03625</name>
</gene>
<sequence>MSRTTALTKLRTTATGEGRQTAAKALRALPPHLPPIPEASDGQARLESLFLANLNRLPVVSHPTDPPFAIRRCTPGVTDIVIEIARPHLSAVLNETLPRAVPDQDLDGIPGIRAHHHRGHLVLEHLRLAGRIRIPLTSTQWHRTRSWMLTGLPAGTVAPWATRPHEMLPLEEEELLFQAESEPGPGAAESARMSSALLRRLRLLHGAPIPRCWPFYNVWPNPVPRNSSGARLLNLEWGSRPTALELAELLTDARSPIALPAPLRTRTHVHAGDTPWVRLHAEHDSQLLLRHNPLPSQSPRPWSSEHGPQRPPWRMTARADELSALDLVMEALTGAHPLVDRSDLRVARRREGGWDLFAPQLHFGLLEHLRQVAHSPACPHLWPADIEDMLSPYGEFSIVRVRGVDIVFHDPTQGQG</sequence>
<dbReference type="RefSeq" id="WP_061081271.1">
    <property type="nucleotide sequence ID" value="NZ_JAAXPG010000002.1"/>
</dbReference>
<accession>A0A7X6M8Q0</accession>
<name>A0A7X6M8Q0_9ACTN</name>
<organism evidence="2 3">
    <name type="scientific">Nocardiopsis alborubida</name>
    <dbReference type="NCBI Taxonomy" id="146802"/>
    <lineage>
        <taxon>Bacteria</taxon>
        <taxon>Bacillati</taxon>
        <taxon>Actinomycetota</taxon>
        <taxon>Actinomycetes</taxon>
        <taxon>Streptosporangiales</taxon>
        <taxon>Nocardiopsidaceae</taxon>
        <taxon>Nocardiopsis</taxon>
    </lineage>
</organism>
<dbReference type="AlphaFoldDB" id="A0A7X6M8Q0"/>
<proteinExistence type="predicted"/>
<feature type="region of interest" description="Disordered" evidence="1">
    <location>
        <begin position="292"/>
        <end position="312"/>
    </location>
</feature>
<keyword evidence="3" id="KW-1185">Reference proteome</keyword>
<comment type="caution">
    <text evidence="2">The sequence shown here is derived from an EMBL/GenBank/DDBJ whole genome shotgun (WGS) entry which is preliminary data.</text>
</comment>
<protein>
    <submittedName>
        <fullName evidence="2">Uncharacterized protein</fullName>
    </submittedName>
</protein>
<reference evidence="2 3" key="1">
    <citation type="submission" date="2020-04" db="EMBL/GenBank/DDBJ databases">
        <title>MicrobeNet Type strains.</title>
        <authorList>
            <person name="Nicholson A.C."/>
        </authorList>
    </citation>
    <scope>NUCLEOTIDE SEQUENCE [LARGE SCALE GENOMIC DNA]</scope>
    <source>
        <strain evidence="2 3">ATCC 23612</strain>
    </source>
</reference>
<dbReference type="EMBL" id="JAAXPG010000002">
    <property type="protein sequence ID" value="NKY96768.1"/>
    <property type="molecule type" value="Genomic_DNA"/>
</dbReference>
<dbReference type="Proteomes" id="UP000553209">
    <property type="component" value="Unassembled WGS sequence"/>
</dbReference>
<evidence type="ECO:0000313" key="3">
    <source>
        <dbReference type="Proteomes" id="UP000553209"/>
    </source>
</evidence>
<evidence type="ECO:0000313" key="2">
    <source>
        <dbReference type="EMBL" id="NKY96768.1"/>
    </source>
</evidence>